<dbReference type="InterPro" id="IPR029044">
    <property type="entry name" value="Nucleotide-diphossugar_trans"/>
</dbReference>
<dbReference type="Gene3D" id="3.90.550.10">
    <property type="entry name" value="Spore Coat Polysaccharide Biosynthesis Protein SpsA, Chain A"/>
    <property type="match status" value="1"/>
</dbReference>
<dbReference type="PANTHER" id="PTHR22916:SF3">
    <property type="entry name" value="UDP-GLCNAC:BETAGAL BETA-1,3-N-ACETYLGLUCOSAMINYLTRANSFERASE-LIKE PROTEIN 1"/>
    <property type="match status" value="1"/>
</dbReference>
<comment type="caution">
    <text evidence="2">The sequence shown here is derived from an EMBL/GenBank/DDBJ whole genome shotgun (WGS) entry which is preliminary data.</text>
</comment>
<dbReference type="EMBL" id="LZYZ01000001">
    <property type="protein sequence ID" value="OOM16452.1"/>
    <property type="molecule type" value="Genomic_DNA"/>
</dbReference>
<evidence type="ECO:0000313" key="3">
    <source>
        <dbReference type="Proteomes" id="UP000191154"/>
    </source>
</evidence>
<protein>
    <submittedName>
        <fullName evidence="2">Putative glycosyltransferase EpsJ</fullName>
        <ecNumber evidence="2">2.4.-.-</ecNumber>
    </submittedName>
</protein>
<accession>A0A1S8NJA5</accession>
<proteinExistence type="predicted"/>
<dbReference type="PANTHER" id="PTHR22916">
    <property type="entry name" value="GLYCOSYLTRANSFERASE"/>
    <property type="match status" value="1"/>
</dbReference>
<sequence length="349" mass="40946">MWYNKTGILDTIKTEREEQNMDYKVSVIVPVYKVRDRILNTLESLKAQTFKEFEVLFIDDGSPDDSSEFAHNYLKNTHVIYRIIKKENGGVSSARNLGIEEARGEYIQFLDSDDYIDKNMLKDLYEKAIKTKSEIVYSAYVFEESNGNRITDNSKDLFEGESSGKEAALGLIYGVSYTHIMANLFKRSLLMNNNIRFDEKRKVAEDISFAIKAYVHAEKIYSTNKIYAHYVKWGESVMNNVSLNFLDIYYSNVETLDYLKMKVRDNDLEKAMIHSRIPAGIVNIIIAFATKRELRDEMYKFINNPHVRSDLSKYRMYKLEKDRLKYLILSKVILYKPSMVEKYYSKREK</sequence>
<keyword evidence="2" id="KW-0328">Glycosyltransferase</keyword>
<dbReference type="CDD" id="cd00761">
    <property type="entry name" value="Glyco_tranf_GTA_type"/>
    <property type="match status" value="1"/>
</dbReference>
<dbReference type="SUPFAM" id="SSF53448">
    <property type="entry name" value="Nucleotide-diphospho-sugar transferases"/>
    <property type="match status" value="1"/>
</dbReference>
<reference evidence="2 3" key="1">
    <citation type="submission" date="2016-05" db="EMBL/GenBank/DDBJ databases">
        <title>Microbial solvent formation.</title>
        <authorList>
            <person name="Poehlein A."/>
            <person name="Montoya Solano J.D."/>
            <person name="Flitsch S."/>
            <person name="Krabben P."/>
            <person name="Duerre P."/>
            <person name="Daniel R."/>
        </authorList>
    </citation>
    <scope>NUCLEOTIDE SEQUENCE [LARGE SCALE GENOMIC DNA]</scope>
    <source>
        <strain evidence="2 3">L1-8</strain>
    </source>
</reference>
<evidence type="ECO:0000313" key="2">
    <source>
        <dbReference type="EMBL" id="OOM16452.1"/>
    </source>
</evidence>
<organism evidence="2 3">
    <name type="scientific">Clostridium saccharobutylicum</name>
    <dbReference type="NCBI Taxonomy" id="169679"/>
    <lineage>
        <taxon>Bacteria</taxon>
        <taxon>Bacillati</taxon>
        <taxon>Bacillota</taxon>
        <taxon>Clostridia</taxon>
        <taxon>Eubacteriales</taxon>
        <taxon>Clostridiaceae</taxon>
        <taxon>Clostridium</taxon>
    </lineage>
</organism>
<dbReference type="AlphaFoldDB" id="A0A1S8NJA5"/>
<dbReference type="STRING" id="169679.CSACC_41100"/>
<name>A0A1S8NJA5_CLOSA</name>
<dbReference type="EC" id="2.4.-.-" evidence="2"/>
<keyword evidence="2" id="KW-0808">Transferase</keyword>
<dbReference type="InterPro" id="IPR001173">
    <property type="entry name" value="Glyco_trans_2-like"/>
</dbReference>
<dbReference type="Pfam" id="PF00535">
    <property type="entry name" value="Glycos_transf_2"/>
    <property type="match status" value="1"/>
</dbReference>
<dbReference type="GO" id="GO:0016758">
    <property type="term" value="F:hexosyltransferase activity"/>
    <property type="evidence" value="ECO:0007669"/>
    <property type="project" value="UniProtKB-ARBA"/>
</dbReference>
<dbReference type="Proteomes" id="UP000191154">
    <property type="component" value="Unassembled WGS sequence"/>
</dbReference>
<gene>
    <name evidence="2" type="primary">epsJ_2</name>
    <name evidence="2" type="ORF">CLOSAC_07230</name>
</gene>
<evidence type="ECO:0000259" key="1">
    <source>
        <dbReference type="Pfam" id="PF00535"/>
    </source>
</evidence>
<feature type="domain" description="Glycosyltransferase 2-like" evidence="1">
    <location>
        <begin position="26"/>
        <end position="189"/>
    </location>
</feature>